<proteinExistence type="inferred from homology"/>
<dbReference type="InterPro" id="IPR030678">
    <property type="entry name" value="Peptide/Ni-bd"/>
</dbReference>
<feature type="signal peptide" evidence="5">
    <location>
        <begin position="1"/>
        <end position="27"/>
    </location>
</feature>
<organism evidence="7 8">
    <name type="scientific">Sodalis ligni</name>
    <dbReference type="NCBI Taxonomy" id="2697027"/>
    <lineage>
        <taxon>Bacteria</taxon>
        <taxon>Pseudomonadati</taxon>
        <taxon>Pseudomonadota</taxon>
        <taxon>Gammaproteobacteria</taxon>
        <taxon>Enterobacterales</taxon>
        <taxon>Bruguierivoracaceae</taxon>
        <taxon>Sodalis</taxon>
    </lineage>
</organism>
<feature type="chain" id="PRO_5020886368" evidence="5">
    <location>
        <begin position="28"/>
        <end position="531"/>
    </location>
</feature>
<dbReference type="PANTHER" id="PTHR30290">
    <property type="entry name" value="PERIPLASMIC BINDING COMPONENT OF ABC TRANSPORTER"/>
    <property type="match status" value="1"/>
</dbReference>
<sequence length="531" mass="59672">MTILNKHSSILSAAALLWLACAGPANAQTAAETLLVGGPRTPESLDQEYPPTEAGHEARRNIFERLLAYGSKTDPASGARVEDFSKIEGDLAESYALSPDHQSITFHLRKGVKSAAGNEMTADDVMWTFERGWNMKATFYWYMTQILKVADFSSFQKVDAYTVKVSIPHPSLLLDRLWVNNDLGIIDSKDIKKHLTAEDPWGARYLSSHSASFAPYFISRFAPGQEVVYEANPYYFRGPAAIKRVVFREMPTSSNRLAALQAGSIDVAEWLTPREISLADKIPTVKVWKVYGNYTHRLEMNNNTPPFDKVEVRQAMNYLVQRPELEQSVYMGTARPTKSPVAEIYPAYTGDYFPYTFDVQKAKALLAKAGYPNGFKTQIGYRTGEPIEEQLAVALKSTFAQANIDAQLVNLPSSSLVERYSKGQMPMFFIRDMAIVPDAAYGANLFINSKSMVNYSHYKNPQVDQMIDNALISTDNAARDADMKKVQRTVIEEAPWVFLFNPGYQLAVSKKVTGFSWYTPNSNSWYDFRKD</sequence>
<evidence type="ECO:0000313" key="7">
    <source>
        <dbReference type="EMBL" id="TCL03376.1"/>
    </source>
</evidence>
<dbReference type="Gene3D" id="3.10.105.10">
    <property type="entry name" value="Dipeptide-binding Protein, Domain 3"/>
    <property type="match status" value="1"/>
</dbReference>
<comment type="subcellular location">
    <subcellularLocation>
        <location evidence="1">Cell envelope</location>
    </subcellularLocation>
</comment>
<protein>
    <submittedName>
        <fullName evidence="7">Peptide/nickel transport system substrate-binding protein</fullName>
    </submittedName>
</protein>
<dbReference type="OrthoDB" id="9801912at2"/>
<feature type="domain" description="Solute-binding protein family 5" evidence="6">
    <location>
        <begin position="86"/>
        <end position="449"/>
    </location>
</feature>
<evidence type="ECO:0000313" key="8">
    <source>
        <dbReference type="Proteomes" id="UP000294555"/>
    </source>
</evidence>
<dbReference type="Proteomes" id="UP000294555">
    <property type="component" value="Unassembled WGS sequence"/>
</dbReference>
<keyword evidence="3" id="KW-0813">Transport</keyword>
<evidence type="ECO:0000256" key="5">
    <source>
        <dbReference type="SAM" id="SignalP"/>
    </source>
</evidence>
<reference evidence="7 8" key="1">
    <citation type="submission" date="2019-02" db="EMBL/GenBank/DDBJ databases">
        <title>Investigation of anaerobic lignin degradation for improved lignocellulosic biofuels.</title>
        <authorList>
            <person name="Deangelis K."/>
        </authorList>
    </citation>
    <scope>NUCLEOTIDE SEQUENCE [LARGE SCALE GENOMIC DNA]</scope>
    <source>
        <strain evidence="7 8">159R</strain>
    </source>
</reference>
<dbReference type="GO" id="GO:0015833">
    <property type="term" value="P:peptide transport"/>
    <property type="evidence" value="ECO:0007669"/>
    <property type="project" value="TreeGrafter"/>
</dbReference>
<dbReference type="InterPro" id="IPR039424">
    <property type="entry name" value="SBP_5"/>
</dbReference>
<evidence type="ECO:0000256" key="1">
    <source>
        <dbReference type="ARBA" id="ARBA00004196"/>
    </source>
</evidence>
<gene>
    <name evidence="7" type="ORF">EZJ58_1443</name>
</gene>
<evidence type="ECO:0000256" key="2">
    <source>
        <dbReference type="ARBA" id="ARBA00005695"/>
    </source>
</evidence>
<dbReference type="RefSeq" id="WP_132922251.1">
    <property type="nucleotide sequence ID" value="NZ_SJOI01000001.1"/>
</dbReference>
<evidence type="ECO:0000256" key="3">
    <source>
        <dbReference type="ARBA" id="ARBA00022448"/>
    </source>
</evidence>
<dbReference type="SUPFAM" id="SSF53850">
    <property type="entry name" value="Periplasmic binding protein-like II"/>
    <property type="match status" value="1"/>
</dbReference>
<keyword evidence="8" id="KW-1185">Reference proteome</keyword>
<dbReference type="GO" id="GO:1904680">
    <property type="term" value="F:peptide transmembrane transporter activity"/>
    <property type="evidence" value="ECO:0007669"/>
    <property type="project" value="TreeGrafter"/>
</dbReference>
<accession>A0A4R1NFD4</accession>
<dbReference type="Pfam" id="PF00496">
    <property type="entry name" value="SBP_bac_5"/>
    <property type="match status" value="1"/>
</dbReference>
<dbReference type="PANTHER" id="PTHR30290:SF10">
    <property type="entry name" value="PERIPLASMIC OLIGOPEPTIDE-BINDING PROTEIN-RELATED"/>
    <property type="match status" value="1"/>
</dbReference>
<evidence type="ECO:0000259" key="6">
    <source>
        <dbReference type="Pfam" id="PF00496"/>
    </source>
</evidence>
<keyword evidence="4 5" id="KW-0732">Signal</keyword>
<evidence type="ECO:0000256" key="4">
    <source>
        <dbReference type="ARBA" id="ARBA00022729"/>
    </source>
</evidence>
<dbReference type="Gene3D" id="3.40.190.10">
    <property type="entry name" value="Periplasmic binding protein-like II"/>
    <property type="match status" value="1"/>
</dbReference>
<dbReference type="InterPro" id="IPR000914">
    <property type="entry name" value="SBP_5_dom"/>
</dbReference>
<comment type="caution">
    <text evidence="7">The sequence shown here is derived from an EMBL/GenBank/DDBJ whole genome shotgun (WGS) entry which is preliminary data.</text>
</comment>
<dbReference type="Gene3D" id="3.90.76.10">
    <property type="entry name" value="Dipeptide-binding Protein, Domain 1"/>
    <property type="match status" value="1"/>
</dbReference>
<dbReference type="EMBL" id="SJOI01000001">
    <property type="protein sequence ID" value="TCL03376.1"/>
    <property type="molecule type" value="Genomic_DNA"/>
</dbReference>
<name>A0A4R1NFD4_9GAMM</name>
<dbReference type="GO" id="GO:0043190">
    <property type="term" value="C:ATP-binding cassette (ABC) transporter complex"/>
    <property type="evidence" value="ECO:0007669"/>
    <property type="project" value="InterPro"/>
</dbReference>
<dbReference type="PIRSF" id="PIRSF002741">
    <property type="entry name" value="MppA"/>
    <property type="match status" value="1"/>
</dbReference>
<dbReference type="PROSITE" id="PS51257">
    <property type="entry name" value="PROKAR_LIPOPROTEIN"/>
    <property type="match status" value="1"/>
</dbReference>
<dbReference type="AlphaFoldDB" id="A0A4R1NFD4"/>
<dbReference type="CDD" id="cd08512">
    <property type="entry name" value="PBP2_NikA_DppA_OppA_like_7"/>
    <property type="match status" value="1"/>
</dbReference>
<dbReference type="GO" id="GO:0030288">
    <property type="term" value="C:outer membrane-bounded periplasmic space"/>
    <property type="evidence" value="ECO:0007669"/>
    <property type="project" value="UniProtKB-ARBA"/>
</dbReference>
<comment type="similarity">
    <text evidence="2">Belongs to the bacterial solute-binding protein 5 family.</text>
</comment>